<dbReference type="SMART" id="SM00967">
    <property type="entry name" value="SpoU_sub_bind"/>
    <property type="match status" value="1"/>
</dbReference>
<keyword evidence="2 4" id="KW-0808">Transferase</keyword>
<evidence type="ECO:0000259" key="3">
    <source>
        <dbReference type="SMART" id="SM00967"/>
    </source>
</evidence>
<dbReference type="InterPro" id="IPR029028">
    <property type="entry name" value="Alpha/beta_knot_MTases"/>
</dbReference>
<name>A0A5J4QJW7_9ZZZZ</name>
<comment type="caution">
    <text evidence="4">The sequence shown here is derived from an EMBL/GenBank/DDBJ whole genome shotgun (WGS) entry which is preliminary data.</text>
</comment>
<dbReference type="EMBL" id="SNRY01003093">
    <property type="protein sequence ID" value="KAA6322256.1"/>
    <property type="molecule type" value="Genomic_DNA"/>
</dbReference>
<feature type="domain" description="RNA 2-O ribose methyltransferase substrate binding" evidence="3">
    <location>
        <begin position="7"/>
        <end position="81"/>
    </location>
</feature>
<dbReference type="Pfam" id="PF00588">
    <property type="entry name" value="SpoU_methylase"/>
    <property type="match status" value="1"/>
</dbReference>
<dbReference type="CDD" id="cd18103">
    <property type="entry name" value="SpoU-like_RlmB"/>
    <property type="match status" value="1"/>
</dbReference>
<dbReference type="InterPro" id="IPR001537">
    <property type="entry name" value="SpoU_MeTrfase"/>
</dbReference>
<dbReference type="SUPFAM" id="SSF75217">
    <property type="entry name" value="alpha/beta knot"/>
    <property type="match status" value="1"/>
</dbReference>
<dbReference type="InterPro" id="IPR029064">
    <property type="entry name" value="Ribosomal_eL30-like_sf"/>
</dbReference>
<dbReference type="PANTHER" id="PTHR46429:SF1">
    <property type="entry name" value="23S RRNA (GUANOSINE-2'-O-)-METHYLTRANSFERASE RLMB"/>
    <property type="match status" value="1"/>
</dbReference>
<accession>A0A5J4QJW7</accession>
<evidence type="ECO:0000313" key="4">
    <source>
        <dbReference type="EMBL" id="KAA6322256.1"/>
    </source>
</evidence>
<dbReference type="GO" id="GO:0005829">
    <property type="term" value="C:cytosol"/>
    <property type="evidence" value="ECO:0007669"/>
    <property type="project" value="TreeGrafter"/>
</dbReference>
<dbReference type="GO" id="GO:0006396">
    <property type="term" value="P:RNA processing"/>
    <property type="evidence" value="ECO:0007669"/>
    <property type="project" value="InterPro"/>
</dbReference>
<keyword evidence="1 4" id="KW-0489">Methyltransferase</keyword>
<dbReference type="InterPro" id="IPR004441">
    <property type="entry name" value="rRNA_MeTrfase_TrmH"/>
</dbReference>
<dbReference type="GO" id="GO:0032259">
    <property type="term" value="P:methylation"/>
    <property type="evidence" value="ECO:0007669"/>
    <property type="project" value="UniProtKB-KW"/>
</dbReference>
<dbReference type="InterPro" id="IPR013123">
    <property type="entry name" value="SpoU_subst-bd"/>
</dbReference>
<proteinExistence type="predicted"/>
<dbReference type="Gene3D" id="3.30.1330.30">
    <property type="match status" value="1"/>
</dbReference>
<sequence length="223" mass="24610">MINSKDLIFGTRAVIEAIQAGKEIDRILIKRDIQSDLSKELFAALKDTYIPVQRVPIERINRITQKNHQGVIAFISPVTYQKTEDLVPFLFEQGKDPFFIMLDGITDVRNFGAIARTCECAGVDAVIIPVKGSAAVNADAVKTSAGALHTLPVCREQSLKNTIRFLKNSGFKIIAATERGDYEYTKGIYTGPVCIVMGAEDTGVVYENLSLCDEWVKIPVRGN</sequence>
<dbReference type="InterPro" id="IPR029026">
    <property type="entry name" value="tRNA_m1G_MTases_N"/>
</dbReference>
<protein>
    <submittedName>
        <fullName evidence="4">Putative TrmH family tRNA/rRNA methyltransferase</fullName>
        <ecNumber evidence="4">2.1.1.-</ecNumber>
    </submittedName>
</protein>
<dbReference type="Gene3D" id="3.40.1280.10">
    <property type="match status" value="1"/>
</dbReference>
<dbReference type="GO" id="GO:0008173">
    <property type="term" value="F:RNA methyltransferase activity"/>
    <property type="evidence" value="ECO:0007669"/>
    <property type="project" value="InterPro"/>
</dbReference>
<dbReference type="Pfam" id="PF08032">
    <property type="entry name" value="SpoU_sub_bind"/>
    <property type="match status" value="1"/>
</dbReference>
<dbReference type="GO" id="GO:0003723">
    <property type="term" value="F:RNA binding"/>
    <property type="evidence" value="ECO:0007669"/>
    <property type="project" value="InterPro"/>
</dbReference>
<reference evidence="4" key="1">
    <citation type="submission" date="2019-03" db="EMBL/GenBank/DDBJ databases">
        <title>Single cell metagenomics reveals metabolic interactions within the superorganism composed of flagellate Streblomastix strix and complex community of Bacteroidetes bacteria on its surface.</title>
        <authorList>
            <person name="Treitli S.C."/>
            <person name="Kolisko M."/>
            <person name="Husnik F."/>
            <person name="Keeling P."/>
            <person name="Hampl V."/>
        </authorList>
    </citation>
    <scope>NUCLEOTIDE SEQUENCE</scope>
    <source>
        <strain evidence="4">STM</strain>
    </source>
</reference>
<evidence type="ECO:0000256" key="1">
    <source>
        <dbReference type="ARBA" id="ARBA00022603"/>
    </source>
</evidence>
<feature type="non-terminal residue" evidence="4">
    <location>
        <position position="223"/>
    </location>
</feature>
<organism evidence="4">
    <name type="scientific">termite gut metagenome</name>
    <dbReference type="NCBI Taxonomy" id="433724"/>
    <lineage>
        <taxon>unclassified sequences</taxon>
        <taxon>metagenomes</taxon>
        <taxon>organismal metagenomes</taxon>
    </lineage>
</organism>
<dbReference type="AlphaFoldDB" id="A0A5J4QJW7"/>
<evidence type="ECO:0000256" key="2">
    <source>
        <dbReference type="ARBA" id="ARBA00022679"/>
    </source>
</evidence>
<dbReference type="SUPFAM" id="SSF55315">
    <property type="entry name" value="L30e-like"/>
    <property type="match status" value="1"/>
</dbReference>
<gene>
    <name evidence="4" type="ORF">EZS27_028185</name>
</gene>
<dbReference type="PANTHER" id="PTHR46429">
    <property type="entry name" value="23S RRNA (GUANOSINE-2'-O-)-METHYLTRANSFERASE RLMB"/>
    <property type="match status" value="1"/>
</dbReference>
<dbReference type="EC" id="2.1.1.-" evidence="4"/>
<dbReference type="NCBIfam" id="TIGR00186">
    <property type="entry name" value="rRNA_methyl_3"/>
    <property type="match status" value="1"/>
</dbReference>